<protein>
    <submittedName>
        <fullName evidence="2">MTH538 TIR-like domain</fullName>
    </submittedName>
</protein>
<keyword evidence="3" id="KW-1185">Reference proteome</keyword>
<organism evidence="2 3">
    <name type="scientific">Yoonia rosea</name>
    <dbReference type="NCBI Taxonomy" id="287098"/>
    <lineage>
        <taxon>Bacteria</taxon>
        <taxon>Pseudomonadati</taxon>
        <taxon>Pseudomonadota</taxon>
        <taxon>Alphaproteobacteria</taxon>
        <taxon>Rhodobacterales</taxon>
        <taxon>Paracoccaceae</taxon>
        <taxon>Yoonia</taxon>
    </lineage>
</organism>
<proteinExistence type="predicted"/>
<dbReference type="InterPro" id="IPR015032">
    <property type="entry name" value="ThsB__TIR-like_domain"/>
</dbReference>
<dbReference type="OrthoDB" id="9811746at2"/>
<dbReference type="Pfam" id="PF08937">
    <property type="entry name" value="ThsB_TIR"/>
    <property type="match status" value="1"/>
</dbReference>
<dbReference type="AlphaFoldDB" id="A0A1R3XJM8"/>
<dbReference type="Proteomes" id="UP000186997">
    <property type="component" value="Unassembled WGS sequence"/>
</dbReference>
<dbReference type="EMBL" id="FTPR01000004">
    <property type="protein sequence ID" value="SIT91852.1"/>
    <property type="molecule type" value="Genomic_DNA"/>
</dbReference>
<sequence length="214" mass="25066">MIKTFVSYHHLLDQHYKDSFVQWAEEWGLISNRSVEVGDIDETLPTQTIRRVIRDDFLMDTEVTVLLCGKETRYRKHIDWELKSSMINGSRNTQSGILVINLPNSGSTSWHSCFGSEEKSLIYPDYSGSWISIETKSDYKTRYPNMPERILENLIAPDVKIPIVPWENVYGYPDRLKFLLSQCAQAGKINRYDLSRPMRMKNYNPREDAFDFRV</sequence>
<dbReference type="RefSeq" id="WP_076661103.1">
    <property type="nucleotide sequence ID" value="NZ_FTPR01000004.1"/>
</dbReference>
<evidence type="ECO:0000313" key="3">
    <source>
        <dbReference type="Proteomes" id="UP000186997"/>
    </source>
</evidence>
<name>A0A1R3XJM8_9RHOB</name>
<accession>A0A1R3XJM8</accession>
<feature type="domain" description="Thoeris protein ThsB TIR-like" evidence="1">
    <location>
        <begin position="5"/>
        <end position="105"/>
    </location>
</feature>
<evidence type="ECO:0000313" key="2">
    <source>
        <dbReference type="EMBL" id="SIT91852.1"/>
    </source>
</evidence>
<gene>
    <name evidence="2" type="ORF">SAMN05421665_3498</name>
</gene>
<reference evidence="3" key="1">
    <citation type="submission" date="2017-01" db="EMBL/GenBank/DDBJ databases">
        <authorList>
            <person name="Varghese N."/>
            <person name="Submissions S."/>
        </authorList>
    </citation>
    <scope>NUCLEOTIDE SEQUENCE [LARGE SCALE GENOMIC DNA]</scope>
    <source>
        <strain evidence="3">DSM 29591</strain>
    </source>
</reference>
<evidence type="ECO:0000259" key="1">
    <source>
        <dbReference type="Pfam" id="PF08937"/>
    </source>
</evidence>